<dbReference type="Proteomes" id="UP000036902">
    <property type="component" value="Chromosome"/>
</dbReference>
<dbReference type="STRING" id="1134435.AC731_006425"/>
<organism evidence="1 2">
    <name type="scientific">Thauera humireducens</name>
    <dbReference type="NCBI Taxonomy" id="1134435"/>
    <lineage>
        <taxon>Bacteria</taxon>
        <taxon>Pseudomonadati</taxon>
        <taxon>Pseudomonadota</taxon>
        <taxon>Betaproteobacteria</taxon>
        <taxon>Rhodocyclales</taxon>
        <taxon>Zoogloeaceae</taxon>
        <taxon>Thauera</taxon>
    </lineage>
</organism>
<proteinExistence type="predicted"/>
<reference evidence="2" key="1">
    <citation type="submission" date="2016-03" db="EMBL/GenBank/DDBJ databases">
        <authorList>
            <person name="Ma C."/>
            <person name="Zhou S."/>
            <person name="Yang G."/>
        </authorList>
    </citation>
    <scope>NUCLEOTIDE SEQUENCE [LARGE SCALE GENOMIC DNA]</scope>
    <source>
        <strain evidence="2">SgZ-1</strain>
    </source>
</reference>
<gene>
    <name evidence="1" type="ORF">AC731_006425</name>
</gene>
<dbReference type="AlphaFoldDB" id="A0A127K3S6"/>
<evidence type="ECO:0000313" key="2">
    <source>
        <dbReference type="Proteomes" id="UP000036902"/>
    </source>
</evidence>
<evidence type="ECO:0000313" key="1">
    <source>
        <dbReference type="EMBL" id="AMO36607.1"/>
    </source>
</evidence>
<dbReference type="RefSeq" id="WP_048704189.1">
    <property type="nucleotide sequence ID" value="NZ_CP014646.1"/>
</dbReference>
<name>A0A127K3S6_9RHOO</name>
<dbReference type="KEGG" id="thu:AC731_006425"/>
<protein>
    <submittedName>
        <fullName evidence="1">Uncharacterized protein</fullName>
    </submittedName>
</protein>
<dbReference type="EMBL" id="CP014646">
    <property type="protein sequence ID" value="AMO36607.1"/>
    <property type="molecule type" value="Genomic_DNA"/>
</dbReference>
<sequence>MTLRNQHWIGFNGEPLTGRTPPELLVYGPDLTGQQRGEVFHIYKRFTDACLVAVGDYQVRRATLADGSRVRCTSFMGRDVVEVWTKGVDGEKLLGGFICRPTSGVGDGGTWEYEGPARWWGKPFTPENRPLGTLYGEDPSVALRPHWKEKKPTSRYRVEKGVDLLYGTVDWQGRNPETDVLSWEAKTYNYTYFYVLSGTIEFFFDRWFQFGTSGVFGQNFIDTTKSAGFVRRSLNRGNGANIYNNGGVLATISGGNVDGVAFTRVGGKKLLVGAQRSATFTSTGGQFNFFVYELDSGAKTTIGSFRPAETWVNLHGWYFNLDGRKARTICYEVTYEPRITSRVAAYEVEVLGDAVDDLTVAVREITPPIPSVLIAADFRKSDSLGHDEGVLAVRPADSSLHHAKVVNDAGDVRFAIPKPCSIGFIDEAAGPTVVTSNTYYPGTPSYVAELAQPRTGGFTSGWVVDFDARYDACCLYEDIYPARIQTTREEGTLSAGNYSVAANDTTLASLNTNLVTIGRGGVAVTASSPWDYGDPITRFFTLTPEEVVARYG</sequence>
<accession>A0A127K3S6</accession>
<keyword evidence="2" id="KW-1185">Reference proteome</keyword>